<sequence>MSDHDSAIDIDSWRHSVPSRLEREDPFANDGFGERPVTRLVILPNSYSDKFYTSIPLPNESCDQTFREQDSPEEIERPASRFSLFRSKLFTPKREQQGQHGYESDDETTIYQRPSTAFSTRTKTKKKHKKRGFFASLFHRGKKRSREEYEDEHSEEQDNEDTLVSMGRCSTVVAPVISKPLHLNFLFVGCPSVGQTSLLYRIRYGYFPDTSVMPRTRYETYTHQPRCSTARIEL</sequence>
<evidence type="ECO:0000313" key="1">
    <source>
        <dbReference type="EMBL" id="KAJ3474012.1"/>
    </source>
</evidence>
<comment type="caution">
    <text evidence="1">The sequence shown here is derived from an EMBL/GenBank/DDBJ whole genome shotgun (WGS) entry which is preliminary data.</text>
</comment>
<proteinExistence type="predicted"/>
<gene>
    <name evidence="1" type="ORF">NLG97_g10033</name>
</gene>
<protein>
    <submittedName>
        <fullName evidence="1">Uncharacterized protein</fullName>
    </submittedName>
</protein>
<organism evidence="1 2">
    <name type="scientific">Lecanicillium saksenae</name>
    <dbReference type="NCBI Taxonomy" id="468837"/>
    <lineage>
        <taxon>Eukaryota</taxon>
        <taxon>Fungi</taxon>
        <taxon>Dikarya</taxon>
        <taxon>Ascomycota</taxon>
        <taxon>Pezizomycotina</taxon>
        <taxon>Sordariomycetes</taxon>
        <taxon>Hypocreomycetidae</taxon>
        <taxon>Hypocreales</taxon>
        <taxon>Cordycipitaceae</taxon>
        <taxon>Lecanicillium</taxon>
    </lineage>
</organism>
<reference evidence="1" key="1">
    <citation type="submission" date="2022-07" db="EMBL/GenBank/DDBJ databases">
        <title>Genome Sequence of Lecanicillium saksenae.</title>
        <authorList>
            <person name="Buettner E."/>
        </authorList>
    </citation>
    <scope>NUCLEOTIDE SEQUENCE</scope>
    <source>
        <strain evidence="1">VT-O1</strain>
    </source>
</reference>
<dbReference type="EMBL" id="JANAKD010002296">
    <property type="protein sequence ID" value="KAJ3474012.1"/>
    <property type="molecule type" value="Genomic_DNA"/>
</dbReference>
<accession>A0ACC1QEL3</accession>
<keyword evidence="2" id="KW-1185">Reference proteome</keyword>
<evidence type="ECO:0000313" key="2">
    <source>
        <dbReference type="Proteomes" id="UP001148737"/>
    </source>
</evidence>
<name>A0ACC1QEL3_9HYPO</name>
<dbReference type="Proteomes" id="UP001148737">
    <property type="component" value="Unassembled WGS sequence"/>
</dbReference>